<keyword evidence="2" id="KW-0805">Transcription regulation</keyword>
<accession>A0A2U1FSB3</accession>
<dbReference type="CDD" id="cd05466">
    <property type="entry name" value="PBP2_LTTR_substrate"/>
    <property type="match status" value="1"/>
</dbReference>
<dbReference type="InterPro" id="IPR005119">
    <property type="entry name" value="LysR_subst-bd"/>
</dbReference>
<dbReference type="FunFam" id="1.10.10.10:FF:000001">
    <property type="entry name" value="LysR family transcriptional regulator"/>
    <property type="match status" value="1"/>
</dbReference>
<dbReference type="Proteomes" id="UP000245639">
    <property type="component" value="Unassembled WGS sequence"/>
</dbReference>
<gene>
    <name evidence="7" type="ORF">C8D89_101918</name>
</gene>
<dbReference type="PRINTS" id="PR00039">
    <property type="entry name" value="HTHLYSR"/>
</dbReference>
<proteinExistence type="inferred from homology"/>
<dbReference type="AlphaFoldDB" id="A0A2U1FSB3"/>
<keyword evidence="4" id="KW-0804">Transcription</keyword>
<dbReference type="SUPFAM" id="SSF46785">
    <property type="entry name" value="Winged helix' DNA-binding domain"/>
    <property type="match status" value="1"/>
</dbReference>
<dbReference type="GO" id="GO:0005829">
    <property type="term" value="C:cytosol"/>
    <property type="evidence" value="ECO:0007669"/>
    <property type="project" value="TreeGrafter"/>
</dbReference>
<protein>
    <submittedName>
        <fullName evidence="7">DNA-binding transcriptional LysR family regulator</fullName>
    </submittedName>
</protein>
<dbReference type="GO" id="GO:0003677">
    <property type="term" value="F:DNA binding"/>
    <property type="evidence" value="ECO:0007669"/>
    <property type="project" value="UniProtKB-KW"/>
</dbReference>
<dbReference type="PROSITE" id="PS50931">
    <property type="entry name" value="HTH_LYSR"/>
    <property type="match status" value="1"/>
</dbReference>
<reference evidence="7 8" key="1">
    <citation type="submission" date="2018-04" db="EMBL/GenBank/DDBJ databases">
        <title>Genomic Encyclopedia of Type Strains, Phase IV (KMG-IV): sequencing the most valuable type-strain genomes for metagenomic binning, comparative biology and taxonomic classification.</title>
        <authorList>
            <person name="Goeker M."/>
        </authorList>
    </citation>
    <scope>NUCLEOTIDE SEQUENCE [LARGE SCALE GENOMIC DNA]</scope>
    <source>
        <strain evidence="7 8">DSM 45771</strain>
    </source>
</reference>
<evidence type="ECO:0000256" key="3">
    <source>
        <dbReference type="ARBA" id="ARBA00023125"/>
    </source>
</evidence>
<feature type="domain" description="HTH lysR-type" evidence="6">
    <location>
        <begin position="12"/>
        <end position="69"/>
    </location>
</feature>
<comment type="similarity">
    <text evidence="1">Belongs to the LysR transcriptional regulatory family.</text>
</comment>
<dbReference type="PANTHER" id="PTHR30419">
    <property type="entry name" value="HTH-TYPE TRANSCRIPTIONAL REGULATOR YBHD"/>
    <property type="match status" value="1"/>
</dbReference>
<dbReference type="Pfam" id="PF03466">
    <property type="entry name" value="LysR_substrate"/>
    <property type="match status" value="1"/>
</dbReference>
<name>A0A2U1FSB3_9PSEU</name>
<dbReference type="InterPro" id="IPR036388">
    <property type="entry name" value="WH-like_DNA-bd_sf"/>
</dbReference>
<sequence length="322" mass="33690">MLRLITPHDESVELRQLVSLDAVVRYGGFSRAAEHLGTAQPAISAQVRRLEDELGVRLLARTTRRVGLTEAGELFLARVRRVLTELETARDEAADLAGALRGQVVLGAAPVLGGLDLAAALADFAARHPGVLLTVRSGSVAALLADLAVGEVDLVLGPVHDDLPRGHTTTPLLEDALVLLTPPGHRLGRSARIDLADLRDEAFVCLPPDSDLRRALDAAAADAGFRPDVPFEAATPEAVQAFVAAGLGVAVLAASTVRHPGPAVGLHRVRPALHHPPVGLVHRGERHLSPAARALHAHLEQAPEGGGTGGRPDGGTRHHQGP</sequence>
<dbReference type="Gene3D" id="3.40.190.290">
    <property type="match status" value="1"/>
</dbReference>
<keyword evidence="3 7" id="KW-0238">DNA-binding</keyword>
<evidence type="ECO:0000256" key="4">
    <source>
        <dbReference type="ARBA" id="ARBA00023163"/>
    </source>
</evidence>
<dbReference type="Gene3D" id="1.10.10.10">
    <property type="entry name" value="Winged helix-like DNA-binding domain superfamily/Winged helix DNA-binding domain"/>
    <property type="match status" value="1"/>
</dbReference>
<feature type="compositionally biased region" description="Gly residues" evidence="5">
    <location>
        <begin position="304"/>
        <end position="313"/>
    </location>
</feature>
<dbReference type="Pfam" id="PF00126">
    <property type="entry name" value="HTH_1"/>
    <property type="match status" value="1"/>
</dbReference>
<dbReference type="InterPro" id="IPR050950">
    <property type="entry name" value="HTH-type_LysR_regulators"/>
</dbReference>
<evidence type="ECO:0000259" key="6">
    <source>
        <dbReference type="PROSITE" id="PS50931"/>
    </source>
</evidence>
<evidence type="ECO:0000256" key="1">
    <source>
        <dbReference type="ARBA" id="ARBA00009437"/>
    </source>
</evidence>
<dbReference type="InterPro" id="IPR000847">
    <property type="entry name" value="LysR_HTH_N"/>
</dbReference>
<keyword evidence="8" id="KW-1185">Reference proteome</keyword>
<evidence type="ECO:0000256" key="5">
    <source>
        <dbReference type="SAM" id="MobiDB-lite"/>
    </source>
</evidence>
<dbReference type="EMBL" id="QEKW01000001">
    <property type="protein sequence ID" value="PVZ15048.1"/>
    <property type="molecule type" value="Genomic_DNA"/>
</dbReference>
<evidence type="ECO:0000256" key="2">
    <source>
        <dbReference type="ARBA" id="ARBA00023015"/>
    </source>
</evidence>
<organism evidence="7 8">
    <name type="scientific">Actinomycetospora cinnamomea</name>
    <dbReference type="NCBI Taxonomy" id="663609"/>
    <lineage>
        <taxon>Bacteria</taxon>
        <taxon>Bacillati</taxon>
        <taxon>Actinomycetota</taxon>
        <taxon>Actinomycetes</taxon>
        <taxon>Pseudonocardiales</taxon>
        <taxon>Pseudonocardiaceae</taxon>
        <taxon>Actinomycetospora</taxon>
    </lineage>
</organism>
<evidence type="ECO:0000313" key="7">
    <source>
        <dbReference type="EMBL" id="PVZ15048.1"/>
    </source>
</evidence>
<dbReference type="InterPro" id="IPR036390">
    <property type="entry name" value="WH_DNA-bd_sf"/>
</dbReference>
<comment type="caution">
    <text evidence="7">The sequence shown here is derived from an EMBL/GenBank/DDBJ whole genome shotgun (WGS) entry which is preliminary data.</text>
</comment>
<dbReference type="GO" id="GO:0003700">
    <property type="term" value="F:DNA-binding transcription factor activity"/>
    <property type="evidence" value="ECO:0007669"/>
    <property type="project" value="InterPro"/>
</dbReference>
<feature type="region of interest" description="Disordered" evidence="5">
    <location>
        <begin position="301"/>
        <end position="322"/>
    </location>
</feature>
<dbReference type="SUPFAM" id="SSF53850">
    <property type="entry name" value="Periplasmic binding protein-like II"/>
    <property type="match status" value="1"/>
</dbReference>
<evidence type="ECO:0000313" key="8">
    <source>
        <dbReference type="Proteomes" id="UP000245639"/>
    </source>
</evidence>